<evidence type="ECO:0000313" key="1">
    <source>
        <dbReference type="EMBL" id="GAA0157774.1"/>
    </source>
</evidence>
<gene>
    <name evidence="1" type="ORF">LIER_38518</name>
</gene>
<reference evidence="1 2" key="1">
    <citation type="submission" date="2024-01" db="EMBL/GenBank/DDBJ databases">
        <title>The complete chloroplast genome sequence of Lithospermum erythrorhizon: insights into the phylogenetic relationship among Boraginaceae species and the maternal lineages of purple gromwells.</title>
        <authorList>
            <person name="Okada T."/>
            <person name="Watanabe K."/>
        </authorList>
    </citation>
    <scope>NUCLEOTIDE SEQUENCE [LARGE SCALE GENOMIC DNA]</scope>
</reference>
<dbReference type="Proteomes" id="UP001454036">
    <property type="component" value="Unassembled WGS sequence"/>
</dbReference>
<dbReference type="EMBL" id="BAABME010019609">
    <property type="protein sequence ID" value="GAA0157774.1"/>
    <property type="molecule type" value="Genomic_DNA"/>
</dbReference>
<protein>
    <submittedName>
        <fullName evidence="1">Uncharacterized protein</fullName>
    </submittedName>
</protein>
<name>A0AAV3Q117_LITER</name>
<evidence type="ECO:0000313" key="2">
    <source>
        <dbReference type="Proteomes" id="UP001454036"/>
    </source>
</evidence>
<accession>A0AAV3Q117</accession>
<sequence length="297" mass="34144">MMKRFMWKGTTAGKYLPKVSWKQATLRKEVGGLRIKSLYSWNLACMAKHVWNICMGKEALWVKWISTFREILKSYVKYHIGNGRNINCLFDNWSFNGVVADFLSDRSISTLQVACTDSVVDLMRKVKWLRVVWDCIRISQAKCGGEKSHGSKGMFLNLALSAGCCALEDCQQETDYWAGELWMMINVAIARKGRLITICSSSVKTNHHLVVVWRKLVMYLNELHQPQEWSLELQWIISKGVGKSFKSRLLSTMFGLPGTRLFFNGEMVDAAHIVSNCVNTIRFRVNSWRKVNRSRAN</sequence>
<keyword evidence="2" id="KW-1185">Reference proteome</keyword>
<comment type="caution">
    <text evidence="1">The sequence shown here is derived from an EMBL/GenBank/DDBJ whole genome shotgun (WGS) entry which is preliminary data.</text>
</comment>
<proteinExistence type="predicted"/>
<dbReference type="AlphaFoldDB" id="A0AAV3Q117"/>
<organism evidence="1 2">
    <name type="scientific">Lithospermum erythrorhizon</name>
    <name type="common">Purple gromwell</name>
    <name type="synonym">Lithospermum officinale var. erythrorhizon</name>
    <dbReference type="NCBI Taxonomy" id="34254"/>
    <lineage>
        <taxon>Eukaryota</taxon>
        <taxon>Viridiplantae</taxon>
        <taxon>Streptophyta</taxon>
        <taxon>Embryophyta</taxon>
        <taxon>Tracheophyta</taxon>
        <taxon>Spermatophyta</taxon>
        <taxon>Magnoliopsida</taxon>
        <taxon>eudicotyledons</taxon>
        <taxon>Gunneridae</taxon>
        <taxon>Pentapetalae</taxon>
        <taxon>asterids</taxon>
        <taxon>lamiids</taxon>
        <taxon>Boraginales</taxon>
        <taxon>Boraginaceae</taxon>
        <taxon>Boraginoideae</taxon>
        <taxon>Lithospermeae</taxon>
        <taxon>Lithospermum</taxon>
    </lineage>
</organism>